<keyword evidence="5 6" id="KW-0472">Membrane</keyword>
<feature type="transmembrane region" description="Helical" evidence="6">
    <location>
        <begin position="372"/>
        <end position="393"/>
    </location>
</feature>
<dbReference type="SUPFAM" id="SSF103473">
    <property type="entry name" value="MFS general substrate transporter"/>
    <property type="match status" value="1"/>
</dbReference>
<feature type="transmembrane region" description="Helical" evidence="6">
    <location>
        <begin position="115"/>
        <end position="138"/>
    </location>
</feature>
<dbReference type="RefSeq" id="XP_008713462.1">
    <property type="nucleotide sequence ID" value="XM_008715240.1"/>
</dbReference>
<reference evidence="8 9" key="1">
    <citation type="submission" date="2013-03" db="EMBL/GenBank/DDBJ databases">
        <title>The Genome Sequence of Phialophora europaea CBS 101466.</title>
        <authorList>
            <consortium name="The Broad Institute Genomics Platform"/>
            <person name="Cuomo C."/>
            <person name="de Hoog S."/>
            <person name="Gorbushina A."/>
            <person name="Walker B."/>
            <person name="Young S.K."/>
            <person name="Zeng Q."/>
            <person name="Gargeya S."/>
            <person name="Fitzgerald M."/>
            <person name="Haas B."/>
            <person name="Abouelleil A."/>
            <person name="Allen A.W."/>
            <person name="Alvarado L."/>
            <person name="Arachchi H.M."/>
            <person name="Berlin A.M."/>
            <person name="Chapman S.B."/>
            <person name="Gainer-Dewar J."/>
            <person name="Goldberg J."/>
            <person name="Griggs A."/>
            <person name="Gujja S."/>
            <person name="Hansen M."/>
            <person name="Howarth C."/>
            <person name="Imamovic A."/>
            <person name="Ireland A."/>
            <person name="Larimer J."/>
            <person name="McCowan C."/>
            <person name="Murphy C."/>
            <person name="Pearson M."/>
            <person name="Poon T.W."/>
            <person name="Priest M."/>
            <person name="Roberts A."/>
            <person name="Saif S."/>
            <person name="Shea T."/>
            <person name="Sisk P."/>
            <person name="Sykes S."/>
            <person name="Wortman J."/>
            <person name="Nusbaum C."/>
            <person name="Birren B."/>
        </authorList>
    </citation>
    <scope>NUCLEOTIDE SEQUENCE [LARGE SCALE GENOMIC DNA]</scope>
    <source>
        <strain evidence="8 9">CBS 101466</strain>
    </source>
</reference>
<dbReference type="InParanoid" id="W2S919"/>
<keyword evidence="4 6" id="KW-1133">Transmembrane helix</keyword>
<dbReference type="AlphaFoldDB" id="W2S919"/>
<keyword evidence="9" id="KW-1185">Reference proteome</keyword>
<feature type="transmembrane region" description="Helical" evidence="6">
    <location>
        <begin position="315"/>
        <end position="334"/>
    </location>
</feature>
<keyword evidence="2" id="KW-0813">Transport</keyword>
<dbReference type="HOGENOM" id="CLU_001265_0_6_1"/>
<evidence type="ECO:0000256" key="2">
    <source>
        <dbReference type="ARBA" id="ARBA00022448"/>
    </source>
</evidence>
<dbReference type="OrthoDB" id="2250022at2759"/>
<dbReference type="EMBL" id="KB822715">
    <property type="protein sequence ID" value="ETN44389.1"/>
    <property type="molecule type" value="Genomic_DNA"/>
</dbReference>
<dbReference type="GO" id="GO:0016020">
    <property type="term" value="C:membrane"/>
    <property type="evidence" value="ECO:0007669"/>
    <property type="project" value="UniProtKB-SubCell"/>
</dbReference>
<evidence type="ECO:0000256" key="3">
    <source>
        <dbReference type="ARBA" id="ARBA00022692"/>
    </source>
</evidence>
<feature type="transmembrane region" description="Helical" evidence="6">
    <location>
        <begin position="144"/>
        <end position="163"/>
    </location>
</feature>
<feature type="transmembrane region" description="Helical" evidence="6">
    <location>
        <begin position="175"/>
        <end position="197"/>
    </location>
</feature>
<feature type="transmembrane region" description="Helical" evidence="6">
    <location>
        <begin position="284"/>
        <end position="303"/>
    </location>
</feature>
<keyword evidence="3 6" id="KW-0812">Transmembrane</keyword>
<evidence type="ECO:0000313" key="9">
    <source>
        <dbReference type="Proteomes" id="UP000030752"/>
    </source>
</evidence>
<evidence type="ECO:0000256" key="1">
    <source>
        <dbReference type="ARBA" id="ARBA00004141"/>
    </source>
</evidence>
<feature type="transmembrane region" description="Helical" evidence="6">
    <location>
        <begin position="438"/>
        <end position="459"/>
    </location>
</feature>
<proteinExistence type="predicted"/>
<feature type="transmembrane region" description="Helical" evidence="6">
    <location>
        <begin position="44"/>
        <end position="61"/>
    </location>
</feature>
<dbReference type="InterPro" id="IPR011701">
    <property type="entry name" value="MFS"/>
</dbReference>
<feature type="domain" description="Major facilitator superfamily (MFS) profile" evidence="7">
    <location>
        <begin position="48"/>
        <end position="464"/>
    </location>
</feature>
<sequence>MEKETLQDSVIMGDKTQINHGELASIRAFTEEEKMLEKKLLRKIDSLILPMVVLIYLMNYIDRNNYPAARLQGLQEDLNLTDSQYQVGLSILFVGYILAQIPSNMALNYIGKPSLYLGFFTVAWGLVSALTCLVKGYGSIVACRFFLGFVEAPFFPGVLFYLSKWYTKNELAFRMSIFYCGSLISGAFGNLIAAGILSGLAGARGLSAWQWLYIIEGSITVTIGLFVSYYLPDFPDTWKALSPELRQIATRRLAMEAADADLDDEGAMSQIKGMKLAFQDPKTYILAVAYMAIVGAGGFQNYFPTLTATLGYSRIISLVLVAPPYLLVVVYSVTHCYYSDRLNNRFWFFMYPAPIAIVGFAVFMATDTFGPRYLSCFLFLIQASTIATTLSWASSSIPRPPAKRAVALAFINSVGNSASVWTPFTYRVQDSPHYLPAMVINIILECLAMICGLLLRWYLKKQNRELERLENEDVPLSDKDMKRLRRTAEQEGLDIATARRLQKGYRYMI</sequence>
<feature type="transmembrane region" description="Helical" evidence="6">
    <location>
        <begin position="209"/>
        <end position="231"/>
    </location>
</feature>
<dbReference type="Proteomes" id="UP000030752">
    <property type="component" value="Unassembled WGS sequence"/>
</dbReference>
<gene>
    <name evidence="8" type="ORF">HMPREF1541_10569</name>
</gene>
<evidence type="ECO:0000256" key="4">
    <source>
        <dbReference type="ARBA" id="ARBA00022989"/>
    </source>
</evidence>
<feature type="transmembrane region" description="Helical" evidence="6">
    <location>
        <begin position="405"/>
        <end position="426"/>
    </location>
</feature>
<protein>
    <recommendedName>
        <fullName evidence="7">Major facilitator superfamily (MFS) profile domain-containing protein</fullName>
    </recommendedName>
</protein>
<name>W2S919_CYPE1</name>
<comment type="subcellular location">
    <subcellularLocation>
        <location evidence="1">Membrane</location>
        <topology evidence="1">Multi-pass membrane protein</topology>
    </subcellularLocation>
</comment>
<dbReference type="PANTHER" id="PTHR43791:SF78">
    <property type="entry name" value="TRANSPORTER, PUTATIVE (AFU_ORTHOLOGUE AFUA_3G01370)-RELATED"/>
    <property type="match status" value="1"/>
</dbReference>
<dbReference type="InterPro" id="IPR036259">
    <property type="entry name" value="MFS_trans_sf"/>
</dbReference>
<dbReference type="FunFam" id="1.20.1250.20:FF:000057">
    <property type="entry name" value="MFS general substrate transporter"/>
    <property type="match status" value="1"/>
</dbReference>
<dbReference type="eggNOG" id="KOG2533">
    <property type="taxonomic scope" value="Eukaryota"/>
</dbReference>
<dbReference type="InterPro" id="IPR020846">
    <property type="entry name" value="MFS_dom"/>
</dbReference>
<evidence type="ECO:0000313" key="8">
    <source>
        <dbReference type="EMBL" id="ETN44389.1"/>
    </source>
</evidence>
<dbReference type="VEuPathDB" id="FungiDB:HMPREF1541_10569"/>
<dbReference type="GeneID" id="19977908"/>
<dbReference type="Gene3D" id="1.20.1250.20">
    <property type="entry name" value="MFS general substrate transporter like domains"/>
    <property type="match status" value="2"/>
</dbReference>
<dbReference type="FunFam" id="1.20.1250.20:FF:000013">
    <property type="entry name" value="MFS general substrate transporter"/>
    <property type="match status" value="1"/>
</dbReference>
<evidence type="ECO:0000259" key="7">
    <source>
        <dbReference type="PROSITE" id="PS50850"/>
    </source>
</evidence>
<feature type="transmembrane region" description="Helical" evidence="6">
    <location>
        <begin position="346"/>
        <end position="366"/>
    </location>
</feature>
<dbReference type="Pfam" id="PF07690">
    <property type="entry name" value="MFS_1"/>
    <property type="match status" value="1"/>
</dbReference>
<dbReference type="GO" id="GO:0022857">
    <property type="term" value="F:transmembrane transporter activity"/>
    <property type="evidence" value="ECO:0007669"/>
    <property type="project" value="InterPro"/>
</dbReference>
<organism evidence="8 9">
    <name type="scientific">Cyphellophora europaea (strain CBS 101466)</name>
    <name type="common">Phialophora europaea</name>
    <dbReference type="NCBI Taxonomy" id="1220924"/>
    <lineage>
        <taxon>Eukaryota</taxon>
        <taxon>Fungi</taxon>
        <taxon>Dikarya</taxon>
        <taxon>Ascomycota</taxon>
        <taxon>Pezizomycotina</taxon>
        <taxon>Eurotiomycetes</taxon>
        <taxon>Chaetothyriomycetidae</taxon>
        <taxon>Chaetothyriales</taxon>
        <taxon>Cyphellophoraceae</taxon>
        <taxon>Cyphellophora</taxon>
    </lineage>
</organism>
<evidence type="ECO:0000256" key="5">
    <source>
        <dbReference type="ARBA" id="ARBA00023136"/>
    </source>
</evidence>
<evidence type="ECO:0000256" key="6">
    <source>
        <dbReference type="SAM" id="Phobius"/>
    </source>
</evidence>
<dbReference type="PANTHER" id="PTHR43791">
    <property type="entry name" value="PERMEASE-RELATED"/>
    <property type="match status" value="1"/>
</dbReference>
<dbReference type="PROSITE" id="PS50850">
    <property type="entry name" value="MFS"/>
    <property type="match status" value="1"/>
</dbReference>
<accession>W2S919</accession>
<feature type="transmembrane region" description="Helical" evidence="6">
    <location>
        <begin position="85"/>
        <end position="103"/>
    </location>
</feature>